<evidence type="ECO:0000256" key="5">
    <source>
        <dbReference type="ARBA" id="ARBA00023315"/>
    </source>
</evidence>
<evidence type="ECO:0000313" key="6">
    <source>
        <dbReference type="EMBL" id="BCU80695.1"/>
    </source>
</evidence>
<comment type="pathway">
    <text evidence="1">Lipid metabolism.</text>
</comment>
<gene>
    <name evidence="6" type="ORF">JIR001_04780</name>
</gene>
<keyword evidence="5" id="KW-0012">Acyltransferase</keyword>
<keyword evidence="7" id="KW-1185">Reference proteome</keyword>
<evidence type="ECO:0000256" key="3">
    <source>
        <dbReference type="ARBA" id="ARBA00022679"/>
    </source>
</evidence>
<sequence length="253" mass="29447">MAKTMETLTQLTVKLAENEEERQQVYQLRYRVFVEEKNNRSLANPQKEERDSYDPYCDHLIVVDHTVGKVIGTYRLLPGDRVQHQCGFYSESLFDLSAFRTLSSMTLELGRSCVAPEYRDGKTIQYLWAGIADYLQQHRFRYLIGCASLPLLELEELNRIYSLMHRNGMLTDEFGMRPIPSRKVEGLKLVDIEGREKDILSKLPPLLKGYCRLGAKLAIEPAYDPVFSNFVWLVVLETSQVIRRYRRRFLGGR</sequence>
<dbReference type="KEGG" id="pabs:JIR001_04780"/>
<reference evidence="6" key="1">
    <citation type="journal article" date="2013" name="Int. J. Syst. Evol. Microbiol.">
        <title>Polycladomyces abyssicola gen. nov., sp. nov., a thermophilic filamentous bacterium isolated from hemipelagic sediment.</title>
        <authorList>
            <person name="Tsubouchi T."/>
            <person name="Shimane Y."/>
            <person name="Mori K."/>
            <person name="Usui K."/>
            <person name="Hiraki T."/>
            <person name="Tame A."/>
            <person name="Uematsu K."/>
            <person name="Maruyama T."/>
            <person name="Hatada Y."/>
        </authorList>
    </citation>
    <scope>NUCLEOTIDE SEQUENCE</scope>
    <source>
        <strain evidence="6">JIR-001</strain>
    </source>
</reference>
<dbReference type="RefSeq" id="WP_212774035.1">
    <property type="nucleotide sequence ID" value="NZ_AP024601.1"/>
</dbReference>
<protein>
    <submittedName>
        <fullName evidence="6">Hemolysin</fullName>
    </submittedName>
</protein>
<dbReference type="Gene3D" id="3.40.630.30">
    <property type="match status" value="1"/>
</dbReference>
<name>A0A8D5UES8_9BACL</name>
<accession>A0A8D5UES8</accession>
<evidence type="ECO:0000256" key="4">
    <source>
        <dbReference type="ARBA" id="ARBA00023098"/>
    </source>
</evidence>
<keyword evidence="4" id="KW-0443">Lipid metabolism</keyword>
<dbReference type="GO" id="GO:0006629">
    <property type="term" value="P:lipid metabolic process"/>
    <property type="evidence" value="ECO:0007669"/>
    <property type="project" value="UniProtKB-KW"/>
</dbReference>
<dbReference type="SUPFAM" id="SSF55729">
    <property type="entry name" value="Acyl-CoA N-acyltransferases (Nat)"/>
    <property type="match status" value="1"/>
</dbReference>
<keyword evidence="3" id="KW-0808">Transferase</keyword>
<dbReference type="GO" id="GO:0016746">
    <property type="term" value="F:acyltransferase activity"/>
    <property type="evidence" value="ECO:0007669"/>
    <property type="project" value="UniProtKB-KW"/>
</dbReference>
<dbReference type="Proteomes" id="UP000677436">
    <property type="component" value="Chromosome"/>
</dbReference>
<proteinExistence type="predicted"/>
<dbReference type="PANTHER" id="PTHR37323:SF1">
    <property type="entry name" value="L-ORNITHINE N(ALPHA)-ACYLTRANSFERASE"/>
    <property type="match status" value="1"/>
</dbReference>
<dbReference type="PANTHER" id="PTHR37323">
    <property type="entry name" value="GCN5-RELATED N-ACETYLTRANSFERASE"/>
    <property type="match status" value="1"/>
</dbReference>
<keyword evidence="2" id="KW-0444">Lipid biosynthesis</keyword>
<evidence type="ECO:0000313" key="7">
    <source>
        <dbReference type="Proteomes" id="UP000677436"/>
    </source>
</evidence>
<evidence type="ECO:0000256" key="1">
    <source>
        <dbReference type="ARBA" id="ARBA00005189"/>
    </source>
</evidence>
<dbReference type="EMBL" id="AP024601">
    <property type="protein sequence ID" value="BCU80695.1"/>
    <property type="molecule type" value="Genomic_DNA"/>
</dbReference>
<dbReference type="InterPro" id="IPR016181">
    <property type="entry name" value="Acyl_CoA_acyltransferase"/>
</dbReference>
<dbReference type="Pfam" id="PF13444">
    <property type="entry name" value="Acetyltransf_5"/>
    <property type="match status" value="1"/>
</dbReference>
<evidence type="ECO:0000256" key="2">
    <source>
        <dbReference type="ARBA" id="ARBA00022516"/>
    </source>
</evidence>
<reference evidence="6" key="2">
    <citation type="journal article" date="2021" name="Microbiol. Resour. Announc.">
        <title>Complete Genome Sequence of Polycladomyces abyssicola JIR-001T, Isolated from Hemipelagic Sediment in Deep Seawater.</title>
        <authorList>
            <person name="Tsubouchi T."/>
            <person name="Kaneko Y."/>
        </authorList>
    </citation>
    <scope>NUCLEOTIDE SEQUENCE</scope>
    <source>
        <strain evidence="6">JIR-001</strain>
    </source>
</reference>
<dbReference type="AlphaFoldDB" id="A0A8D5UES8"/>
<dbReference type="InterPro" id="IPR052351">
    <property type="entry name" value="Ornithine_N-alpha-AT"/>
</dbReference>
<organism evidence="6 7">
    <name type="scientific">Polycladomyces abyssicola</name>
    <dbReference type="NCBI Taxonomy" id="1125966"/>
    <lineage>
        <taxon>Bacteria</taxon>
        <taxon>Bacillati</taxon>
        <taxon>Bacillota</taxon>
        <taxon>Bacilli</taxon>
        <taxon>Bacillales</taxon>
        <taxon>Thermoactinomycetaceae</taxon>
        <taxon>Polycladomyces</taxon>
    </lineage>
</organism>